<evidence type="ECO:0000256" key="4">
    <source>
        <dbReference type="ARBA" id="ARBA00022741"/>
    </source>
</evidence>
<comment type="subunit">
    <text evidence="1">Monomer.</text>
</comment>
<dbReference type="EMBL" id="CAJJDN010000101">
    <property type="protein sequence ID" value="CAD8112817.1"/>
    <property type="molecule type" value="Genomic_DNA"/>
</dbReference>
<evidence type="ECO:0000313" key="12">
    <source>
        <dbReference type="Proteomes" id="UP000692954"/>
    </source>
</evidence>
<feature type="binding site" evidence="8">
    <location>
        <position position="120"/>
    </location>
    <ligand>
        <name>ATP</name>
        <dbReference type="ChEBI" id="CHEBI:30616"/>
    </ligand>
</feature>
<dbReference type="PROSITE" id="PS00108">
    <property type="entry name" value="PROTEIN_KINASE_ST"/>
    <property type="match status" value="1"/>
</dbReference>
<name>A0A8S1QCZ4_9CILI</name>
<keyword evidence="2" id="KW-0723">Serine/threonine-protein kinase</keyword>
<keyword evidence="6 8" id="KW-0067">ATP-binding</keyword>
<proteinExistence type="predicted"/>
<evidence type="ECO:0000256" key="9">
    <source>
        <dbReference type="PIRSR" id="PIRSR630616-3"/>
    </source>
</evidence>
<dbReference type="GO" id="GO:0005524">
    <property type="term" value="F:ATP binding"/>
    <property type="evidence" value="ECO:0007669"/>
    <property type="project" value="UniProtKB-KW"/>
</dbReference>
<evidence type="ECO:0000256" key="6">
    <source>
        <dbReference type="ARBA" id="ARBA00022840"/>
    </source>
</evidence>
<comment type="caution">
    <text evidence="11">The sequence shown here is derived from an EMBL/GenBank/DDBJ whole genome shotgun (WGS) entry which is preliminary data.</text>
</comment>
<feature type="active site" description="Proton acceptor" evidence="7">
    <location>
        <position position="212"/>
    </location>
</feature>
<evidence type="ECO:0000256" key="3">
    <source>
        <dbReference type="ARBA" id="ARBA00022679"/>
    </source>
</evidence>
<feature type="domain" description="Protein kinase" evidence="10">
    <location>
        <begin position="91"/>
        <end position="345"/>
    </location>
</feature>
<evidence type="ECO:0000256" key="8">
    <source>
        <dbReference type="PIRSR" id="PIRSR630616-2"/>
    </source>
</evidence>
<evidence type="ECO:0000256" key="2">
    <source>
        <dbReference type="ARBA" id="ARBA00022527"/>
    </source>
</evidence>
<dbReference type="AlphaFoldDB" id="A0A8S1QCZ4"/>
<dbReference type="OrthoDB" id="504170at2759"/>
<evidence type="ECO:0000256" key="1">
    <source>
        <dbReference type="ARBA" id="ARBA00011245"/>
    </source>
</evidence>
<dbReference type="InterPro" id="IPR000719">
    <property type="entry name" value="Prot_kinase_dom"/>
</dbReference>
<dbReference type="InterPro" id="IPR008271">
    <property type="entry name" value="Ser/Thr_kinase_AS"/>
</dbReference>
<dbReference type="PROSITE" id="PS50011">
    <property type="entry name" value="PROTEIN_KINASE_DOM"/>
    <property type="match status" value="1"/>
</dbReference>
<feature type="binding site" evidence="8">
    <location>
        <position position="232"/>
    </location>
    <ligand>
        <name>ATP</name>
        <dbReference type="ChEBI" id="CHEBI:30616"/>
    </ligand>
</feature>
<evidence type="ECO:0000313" key="11">
    <source>
        <dbReference type="EMBL" id="CAD8112817.1"/>
    </source>
</evidence>
<keyword evidence="3" id="KW-0808">Transferase</keyword>
<dbReference type="PANTHER" id="PTHR24350">
    <property type="entry name" value="SERINE/THREONINE-PROTEIN KINASE IAL-RELATED"/>
    <property type="match status" value="1"/>
</dbReference>
<dbReference type="GO" id="GO:0004674">
    <property type="term" value="F:protein serine/threonine kinase activity"/>
    <property type="evidence" value="ECO:0007669"/>
    <property type="project" value="UniProtKB-KW"/>
</dbReference>
<protein>
    <recommendedName>
        <fullName evidence="10">Protein kinase domain-containing protein</fullName>
    </recommendedName>
</protein>
<feature type="cross-link" description="Glycyl lysine isopeptide (Lys-Gly) (interchain with G-Cter in SUMO2)" evidence="9">
    <location>
        <position position="214"/>
    </location>
</feature>
<dbReference type="Proteomes" id="UP000692954">
    <property type="component" value="Unassembled WGS sequence"/>
</dbReference>
<accession>A0A8S1QCZ4</accession>
<sequence length="409" mass="47385">MKTQFDKSRIVNIYSPNLPPFKLTLTFKTTINDIRNQIIQSWSVIPKRVRIFNQNGNELIEQDLQFVLDGNKLYITLFGQDLDASIIFQEYEIISEIGKGGQGTVLLAKQKFIGFYVAIKITRDIDEENSIIKRESKILKELLHRNIVKVFQSLYFQKTQECIIIMEYLEGGSLLQLIRNKGIIPEQEVKIYIKQIVEALLFCHSKTFVHRDLKLENIMLVNQGNTWVKLIDFGLAGVAGTQKERETMNVGTLPYMPPEVLNGKLKFISPCVDVWGIGIIMYSLLYGKLPFKGRKNEDKINNILQCNFQHELSVSEEAKDLINKILVPKNNQRISMQEIMAHKWIGGNDILQFRRLLKQSSQPQIKNGKKKFDLEIRKISVHEEKKVRISLPLIRYRANSQDYLLDISK</sequence>
<dbReference type="FunFam" id="1.10.510.10:FF:000571">
    <property type="entry name" value="Maternal embryonic leucine zipper kinase"/>
    <property type="match status" value="1"/>
</dbReference>
<keyword evidence="4 8" id="KW-0547">Nucleotide-binding</keyword>
<evidence type="ECO:0000256" key="7">
    <source>
        <dbReference type="PIRSR" id="PIRSR630616-1"/>
    </source>
</evidence>
<reference evidence="11" key="1">
    <citation type="submission" date="2021-01" db="EMBL/GenBank/DDBJ databases">
        <authorList>
            <consortium name="Genoscope - CEA"/>
            <person name="William W."/>
        </authorList>
    </citation>
    <scope>NUCLEOTIDE SEQUENCE</scope>
</reference>
<evidence type="ECO:0000256" key="5">
    <source>
        <dbReference type="ARBA" id="ARBA00022777"/>
    </source>
</evidence>
<dbReference type="Pfam" id="PF00069">
    <property type="entry name" value="Pkinase"/>
    <property type="match status" value="1"/>
</dbReference>
<dbReference type="SMART" id="SM00220">
    <property type="entry name" value="S_TKc"/>
    <property type="match status" value="1"/>
</dbReference>
<keyword evidence="5" id="KW-0418">Kinase</keyword>
<evidence type="ECO:0000259" key="10">
    <source>
        <dbReference type="PROSITE" id="PS50011"/>
    </source>
</evidence>
<feature type="binding site" evidence="8">
    <location>
        <begin position="216"/>
        <end position="217"/>
    </location>
    <ligand>
        <name>ATP</name>
        <dbReference type="ChEBI" id="CHEBI:30616"/>
    </ligand>
</feature>
<gene>
    <name evidence="11" type="ORF">PSON_ATCC_30995.1.T1010202</name>
</gene>
<dbReference type="InterPro" id="IPR030616">
    <property type="entry name" value="Aur-like"/>
</dbReference>
<keyword evidence="12" id="KW-1185">Reference proteome</keyword>
<organism evidence="11 12">
    <name type="scientific">Paramecium sonneborni</name>
    <dbReference type="NCBI Taxonomy" id="65129"/>
    <lineage>
        <taxon>Eukaryota</taxon>
        <taxon>Sar</taxon>
        <taxon>Alveolata</taxon>
        <taxon>Ciliophora</taxon>
        <taxon>Intramacronucleata</taxon>
        <taxon>Oligohymenophorea</taxon>
        <taxon>Peniculida</taxon>
        <taxon>Parameciidae</taxon>
        <taxon>Paramecium</taxon>
    </lineage>
</organism>